<evidence type="ECO:0000313" key="3">
    <source>
        <dbReference type="EMBL" id="MDO8054586.1"/>
    </source>
</evidence>
<reference evidence="3 4" key="1">
    <citation type="journal article" date="2023" name="Int. J. Syst. Evol. Microbiol.">
        <title>The observation of taxonomic boundaries for the 16SrII and 16SrXXV phytoplasmas using genome-based delimitation.</title>
        <authorList>
            <person name="Rodrigues Jardim B."/>
            <person name="Tran-Nguyen L.T.T."/>
            <person name="Gambley C."/>
            <person name="Al-Sadi A.M."/>
            <person name="Al-Subhi A.M."/>
            <person name="Foissac X."/>
            <person name="Salar P."/>
            <person name="Cai H."/>
            <person name="Yang J.Y."/>
            <person name="Davis R."/>
            <person name="Jones L."/>
            <person name="Rodoni B."/>
            <person name="Constable F.E."/>
        </authorList>
    </citation>
    <scope>NUCLEOTIDE SEQUENCE [LARGE SCALE GENOMIC DNA]</scope>
    <source>
        <strain evidence="3">BAWM-OMN-P26</strain>
    </source>
</reference>
<dbReference type="RefSeq" id="WP_193622123.1">
    <property type="nucleotide sequence ID" value="NZ_JALQCT010000014.1"/>
</dbReference>
<accession>A0A9K3STK0</accession>
<keyword evidence="4" id="KW-1185">Reference proteome</keyword>
<dbReference type="EMBL" id="JAOSIW010000011">
    <property type="protein sequence ID" value="MDO8054586.1"/>
    <property type="molecule type" value="Genomic_DNA"/>
</dbReference>
<evidence type="ECO:0000256" key="2">
    <source>
        <dbReference type="SAM" id="Phobius"/>
    </source>
</evidence>
<feature type="coiled-coil region" evidence="1">
    <location>
        <begin position="75"/>
        <end position="109"/>
    </location>
</feature>
<keyword evidence="2" id="KW-0472">Membrane</keyword>
<proteinExistence type="predicted"/>
<comment type="caution">
    <text evidence="3">The sequence shown here is derived from an EMBL/GenBank/DDBJ whole genome shotgun (WGS) entry which is preliminary data.</text>
</comment>
<gene>
    <name evidence="3" type="ORF">OC696_01745</name>
</gene>
<organism evidence="3 4">
    <name type="scientific">Candidatus Phytoplasma australasiaticum subsp. australasiaticum</name>
    <dbReference type="NCBI Taxonomy" id="2832407"/>
    <lineage>
        <taxon>Bacteria</taxon>
        <taxon>Bacillati</taxon>
        <taxon>Mycoplasmatota</taxon>
        <taxon>Mollicutes</taxon>
        <taxon>Acholeplasmatales</taxon>
        <taxon>Acholeplasmataceae</taxon>
        <taxon>Candidatus Phytoplasma</taxon>
        <taxon>16SrII (Peanut WB group)</taxon>
        <taxon>Candidatus Phytoplasma australasiaticum</taxon>
    </lineage>
</organism>
<keyword evidence="2" id="KW-1133">Transmembrane helix</keyword>
<dbReference type="Proteomes" id="UP001170651">
    <property type="component" value="Unassembled WGS sequence"/>
</dbReference>
<feature type="coiled-coil region" evidence="1">
    <location>
        <begin position="158"/>
        <end position="185"/>
    </location>
</feature>
<feature type="transmembrane region" description="Helical" evidence="2">
    <location>
        <begin position="9"/>
        <end position="27"/>
    </location>
</feature>
<protein>
    <submittedName>
        <fullName evidence="3">Effector</fullName>
    </submittedName>
</protein>
<sequence>MNKKINKKILIIFLLLISILIFYYILIINKNNFLIFNNLKNNNLTHIFKTLQKQPKSESKKEDNLKILNKYHNLLNFIKKIYLKYQNEIKKINNKLNLHQKDYLILNKELHHYKNLKKVFNKKIDQITTELDQKKQILMKHKIYSFKKASLMIDEQQLQEFKQKNDDMKKIIQAKKEQIQNSKIKIIDLEKYKNIYYKILYDLSKCQKNLNIVFSNQ</sequence>
<evidence type="ECO:0000256" key="1">
    <source>
        <dbReference type="SAM" id="Coils"/>
    </source>
</evidence>
<evidence type="ECO:0000313" key="4">
    <source>
        <dbReference type="Proteomes" id="UP001170651"/>
    </source>
</evidence>
<keyword evidence="1" id="KW-0175">Coiled coil</keyword>
<dbReference type="AlphaFoldDB" id="A0A9K3STK0"/>
<keyword evidence="2" id="KW-0812">Transmembrane</keyword>
<name>A0A9K3STK0_9MOLU</name>